<keyword evidence="2" id="KW-1185">Reference proteome</keyword>
<dbReference type="GO" id="GO:0003677">
    <property type="term" value="F:DNA binding"/>
    <property type="evidence" value="ECO:0007669"/>
    <property type="project" value="InterPro"/>
</dbReference>
<dbReference type="Gene3D" id="1.10.260.40">
    <property type="entry name" value="lambda repressor-like DNA-binding domains"/>
    <property type="match status" value="1"/>
</dbReference>
<dbReference type="EMBL" id="JAGISH010000015">
    <property type="protein sequence ID" value="MBP0484650.1"/>
    <property type="molecule type" value="Genomic_DNA"/>
</dbReference>
<dbReference type="Proteomes" id="UP000675940">
    <property type="component" value="Unassembled WGS sequence"/>
</dbReference>
<comment type="caution">
    <text evidence="1">The sequence shown here is derived from an EMBL/GenBank/DDBJ whole genome shotgun (WGS) entry which is preliminary data.</text>
</comment>
<dbReference type="InterPro" id="IPR001387">
    <property type="entry name" value="Cro/C1-type_HTH"/>
</dbReference>
<evidence type="ECO:0000313" key="2">
    <source>
        <dbReference type="Proteomes" id="UP000675940"/>
    </source>
</evidence>
<accession>A0A940MRT4</accession>
<proteinExistence type="predicted"/>
<dbReference type="InterPro" id="IPR010982">
    <property type="entry name" value="Lambda_DNA-bd_dom_sf"/>
</dbReference>
<gene>
    <name evidence="1" type="ORF">J5474_19435</name>
</gene>
<dbReference type="SUPFAM" id="SSF47413">
    <property type="entry name" value="lambda repressor-like DNA-binding domains"/>
    <property type="match status" value="1"/>
</dbReference>
<organism evidence="1 2">
    <name type="scientific">Sagittula salina</name>
    <dbReference type="NCBI Taxonomy" id="2820268"/>
    <lineage>
        <taxon>Bacteria</taxon>
        <taxon>Pseudomonadati</taxon>
        <taxon>Pseudomonadota</taxon>
        <taxon>Alphaproteobacteria</taxon>
        <taxon>Rhodobacterales</taxon>
        <taxon>Roseobacteraceae</taxon>
        <taxon>Sagittula</taxon>
    </lineage>
</organism>
<protein>
    <submittedName>
        <fullName evidence="1">Helix-turn-helix transcriptional regulator</fullName>
    </submittedName>
</protein>
<dbReference type="AlphaFoldDB" id="A0A940MRT4"/>
<reference evidence="1" key="1">
    <citation type="submission" date="2021-03" db="EMBL/GenBank/DDBJ databases">
        <title>Sagittula salina sp. nov. strain M10.9X isolated from the marine waste.</title>
        <authorList>
            <person name="Satari L."/>
            <person name="Molina-Menor E."/>
            <person name="Vidal-Verdu A."/>
            <person name="Pascual J."/>
            <person name="Pereto J."/>
            <person name="Porcar M."/>
        </authorList>
    </citation>
    <scope>NUCLEOTIDE SEQUENCE</scope>
    <source>
        <strain evidence="1">M10.9X</strain>
    </source>
</reference>
<sequence>MTIAEYVAFRKDMGDTQAKIADDLAIADCYLSQILNGVRTPGSDVMRRISMATGGVVDMNSWLRHGIHDGETQ</sequence>
<dbReference type="CDD" id="cd00093">
    <property type="entry name" value="HTH_XRE"/>
    <property type="match status" value="1"/>
</dbReference>
<name>A0A940MRT4_9RHOB</name>
<evidence type="ECO:0000313" key="1">
    <source>
        <dbReference type="EMBL" id="MBP0484650.1"/>
    </source>
</evidence>
<dbReference type="RefSeq" id="WP_209363185.1">
    <property type="nucleotide sequence ID" value="NZ_JAGISH010000015.1"/>
</dbReference>